<dbReference type="RefSeq" id="WP_212323428.1">
    <property type="nucleotide sequence ID" value="NZ_AP024463.1"/>
</dbReference>
<accession>A0ABX7Y495</accession>
<dbReference type="EMBL" id="CP072384">
    <property type="protein sequence ID" value="QUC08017.1"/>
    <property type="molecule type" value="Genomic_DNA"/>
</dbReference>
<dbReference type="Proteomes" id="UP000678513">
    <property type="component" value="Chromosome"/>
</dbReference>
<proteinExistence type="predicted"/>
<sequence length="105" mass="12197">MTLSQWEHPEAIAEFDAAVRWYEEQKQGIGLRFIEHAQQARLDIAEWPDAAPLFATGDDGTVIRSKRVRGYPYHVVYSVEPNLILILAYAHDRREPGYWLDRLNS</sequence>
<reference evidence="1 2" key="1">
    <citation type="submission" date="2021-03" db="EMBL/GenBank/DDBJ databases">
        <title>Human Oral Microbial Genomes.</title>
        <authorList>
            <person name="Johnston C.D."/>
            <person name="Chen T."/>
            <person name="Dewhirst F.E."/>
        </authorList>
    </citation>
    <scope>NUCLEOTIDE SEQUENCE [LARGE SCALE GENOMIC DNA]</scope>
    <source>
        <strain evidence="1 2">DSMZ 100122</strain>
    </source>
</reference>
<protein>
    <submittedName>
        <fullName evidence="1">Type II toxin-antitoxin system RelE/ParE family toxin</fullName>
    </submittedName>
</protein>
<evidence type="ECO:0000313" key="2">
    <source>
        <dbReference type="Proteomes" id="UP000678513"/>
    </source>
</evidence>
<dbReference type="Gene3D" id="3.30.2310.20">
    <property type="entry name" value="RelE-like"/>
    <property type="match status" value="1"/>
</dbReference>
<keyword evidence="2" id="KW-1185">Reference proteome</keyword>
<organism evidence="1 2">
    <name type="scientific">Arachnia rubra</name>
    <dbReference type="NCBI Taxonomy" id="1547448"/>
    <lineage>
        <taxon>Bacteria</taxon>
        <taxon>Bacillati</taxon>
        <taxon>Actinomycetota</taxon>
        <taxon>Actinomycetes</taxon>
        <taxon>Propionibacteriales</taxon>
        <taxon>Propionibacteriaceae</taxon>
        <taxon>Arachnia</taxon>
    </lineage>
</organism>
<name>A0ABX7Y495_9ACTN</name>
<dbReference type="InterPro" id="IPR035093">
    <property type="entry name" value="RelE/ParE_toxin_dom_sf"/>
</dbReference>
<evidence type="ECO:0000313" key="1">
    <source>
        <dbReference type="EMBL" id="QUC08017.1"/>
    </source>
</evidence>
<gene>
    <name evidence="1" type="ORF">J5A65_14090</name>
</gene>